<dbReference type="EMBL" id="JAMWBK010000005">
    <property type="protein sequence ID" value="KAJ8904664.1"/>
    <property type="molecule type" value="Genomic_DNA"/>
</dbReference>
<feature type="region of interest" description="Disordered" evidence="3">
    <location>
        <begin position="240"/>
        <end position="267"/>
    </location>
</feature>
<dbReference type="Gene3D" id="1.20.120.290">
    <property type="entry name" value="Oxygen-evolving enhancer protein 3 (PsbQ), four-helix up-down bundle"/>
    <property type="match status" value="1"/>
</dbReference>
<comment type="caution">
    <text evidence="4">The sequence shown here is derived from an EMBL/GenBank/DDBJ whole genome shotgun (WGS) entry which is preliminary data.</text>
</comment>
<evidence type="ECO:0000256" key="3">
    <source>
        <dbReference type="SAM" id="MobiDB-lite"/>
    </source>
</evidence>
<evidence type="ECO:0000313" key="4">
    <source>
        <dbReference type="EMBL" id="KAJ8904664.1"/>
    </source>
</evidence>
<feature type="region of interest" description="Disordered" evidence="3">
    <location>
        <begin position="62"/>
        <end position="85"/>
    </location>
</feature>
<keyword evidence="5" id="KW-1185">Reference proteome</keyword>
<reference evidence="4 5" key="1">
    <citation type="journal article" date="2023" name="Nat. Commun.">
        <title>Origin of minicircular mitochondrial genomes in red algae.</title>
        <authorList>
            <person name="Lee Y."/>
            <person name="Cho C.H."/>
            <person name="Lee Y.M."/>
            <person name="Park S.I."/>
            <person name="Yang J.H."/>
            <person name="West J.A."/>
            <person name="Bhattacharya D."/>
            <person name="Yoon H.S."/>
        </authorList>
    </citation>
    <scope>NUCLEOTIDE SEQUENCE [LARGE SCALE GENOMIC DNA]</scope>
    <source>
        <strain evidence="4 5">CCMP1338</strain>
        <tissue evidence="4">Whole cell</tissue>
    </source>
</reference>
<evidence type="ECO:0000256" key="2">
    <source>
        <dbReference type="SAM" id="Coils"/>
    </source>
</evidence>
<dbReference type="AlphaFoldDB" id="A0AAV8UQA7"/>
<feature type="coiled-coil region" evidence="2">
    <location>
        <begin position="189"/>
        <end position="216"/>
    </location>
</feature>
<keyword evidence="1" id="KW-0793">Thylakoid</keyword>
<dbReference type="InterPro" id="IPR023222">
    <property type="entry name" value="PsbQ-like_dom_sf"/>
</dbReference>
<sequence length="267" mass="29980">MDHLGFVASGPVSNLRRSREICKMSEMSRRSFVFFSAGSAFYYAAPAFAGVLPKSREQLMEELKSKKSPEELEEERAAKADARRQRLERQKELAEEAERKKLEGSADVESEIDANLRANYYFPTARKRYLPRVKECADKIEDARDALDKKDWTKLQEFAEGPADNASGPLKLYASSLAGQGLSLKVSYVEDMTKYAEVYDEQLQNLKKAIKKKKTDAATKSFNAMANALEQYRKAAKIDTPDGGVGEIPSDRRLGSGFSNLIPRKTN</sequence>
<proteinExistence type="predicted"/>
<name>A0AAV8UQA7_9RHOD</name>
<accession>A0AAV8UQA7</accession>
<dbReference type="SUPFAM" id="SSF101112">
    <property type="entry name" value="Oxygen-evolving enhancer protein 3"/>
    <property type="match status" value="1"/>
</dbReference>
<keyword evidence="2" id="KW-0175">Coiled coil</keyword>
<gene>
    <name evidence="4" type="ORF">NDN08_001182</name>
</gene>
<protein>
    <submittedName>
        <fullName evidence="4">Uncharacterized protein</fullName>
    </submittedName>
</protein>
<evidence type="ECO:0000256" key="1">
    <source>
        <dbReference type="ARBA" id="ARBA00023078"/>
    </source>
</evidence>
<dbReference type="Proteomes" id="UP001157974">
    <property type="component" value="Unassembled WGS sequence"/>
</dbReference>
<evidence type="ECO:0000313" key="5">
    <source>
        <dbReference type="Proteomes" id="UP001157974"/>
    </source>
</evidence>
<organism evidence="4 5">
    <name type="scientific">Rhodosorus marinus</name>
    <dbReference type="NCBI Taxonomy" id="101924"/>
    <lineage>
        <taxon>Eukaryota</taxon>
        <taxon>Rhodophyta</taxon>
        <taxon>Stylonematophyceae</taxon>
        <taxon>Stylonematales</taxon>
        <taxon>Stylonemataceae</taxon>
        <taxon>Rhodosorus</taxon>
    </lineage>
</organism>